<dbReference type="Proteomes" id="UP000011688">
    <property type="component" value="Unassembled WGS sequence"/>
</dbReference>
<gene>
    <name evidence="4" type="ORF">C491_12825</name>
</gene>
<keyword evidence="2" id="KW-0472">Membrane</keyword>
<dbReference type="RefSeq" id="WP_005556824.1">
    <property type="nucleotide sequence ID" value="NZ_AOIB01000026.1"/>
</dbReference>
<proteinExistence type="predicted"/>
<evidence type="ECO:0000313" key="4">
    <source>
        <dbReference type="EMBL" id="ELY56888.1"/>
    </source>
</evidence>
<dbReference type="eggNOG" id="arCOG09123">
    <property type="taxonomic scope" value="Archaea"/>
</dbReference>
<dbReference type="InterPro" id="IPR005530">
    <property type="entry name" value="SPW"/>
</dbReference>
<sequence length="173" mass="18112">MNDSGSDDARHDAPEDHTPTETDSGTGAGDRDDRGRDPRDESTQIANEERRRHTPFISAIVAALGAWVALSALVYDVGAAGLWNNVLVGGAVFVAGAYNYYRLVNDVPLSIGVGSLVAILGIWLIVAPALLGMVSGFWSTLVSGLLIAGLASYNAYEAREARTVATEPDAGAP</sequence>
<feature type="transmembrane region" description="Helical" evidence="2">
    <location>
        <begin position="137"/>
        <end position="156"/>
    </location>
</feature>
<feature type="compositionally biased region" description="Basic and acidic residues" evidence="1">
    <location>
        <begin position="29"/>
        <end position="48"/>
    </location>
</feature>
<evidence type="ECO:0000256" key="1">
    <source>
        <dbReference type="SAM" id="MobiDB-lite"/>
    </source>
</evidence>
<comment type="caution">
    <text evidence="4">The sequence shown here is derived from an EMBL/GenBank/DDBJ whole genome shotgun (WGS) entry which is preliminary data.</text>
</comment>
<accession>L9X8C4</accession>
<protein>
    <recommendedName>
        <fullName evidence="3">SPW repeat-containing integral membrane domain-containing protein</fullName>
    </recommendedName>
</protein>
<dbReference type="PATRIC" id="fig|1227497.3.peg.2649"/>
<evidence type="ECO:0000259" key="3">
    <source>
        <dbReference type="Pfam" id="PF03779"/>
    </source>
</evidence>
<feature type="domain" description="SPW repeat-containing integral membrane" evidence="3">
    <location>
        <begin position="58"/>
        <end position="151"/>
    </location>
</feature>
<feature type="compositionally biased region" description="Basic and acidic residues" evidence="1">
    <location>
        <begin position="7"/>
        <end position="20"/>
    </location>
</feature>
<evidence type="ECO:0000313" key="5">
    <source>
        <dbReference type="Proteomes" id="UP000011688"/>
    </source>
</evidence>
<keyword evidence="5" id="KW-1185">Reference proteome</keyword>
<name>L9X8C4_9EURY</name>
<dbReference type="EMBL" id="AOIB01000026">
    <property type="protein sequence ID" value="ELY56888.1"/>
    <property type="molecule type" value="Genomic_DNA"/>
</dbReference>
<dbReference type="AlphaFoldDB" id="L9X8C4"/>
<dbReference type="OrthoDB" id="170851at2157"/>
<keyword evidence="2" id="KW-0812">Transmembrane</keyword>
<feature type="region of interest" description="Disordered" evidence="1">
    <location>
        <begin position="1"/>
        <end position="48"/>
    </location>
</feature>
<reference evidence="4 5" key="1">
    <citation type="journal article" date="2014" name="PLoS Genet.">
        <title>Phylogenetically driven sequencing of extremely halophilic archaea reveals strategies for static and dynamic osmo-response.</title>
        <authorList>
            <person name="Becker E.A."/>
            <person name="Seitzer P.M."/>
            <person name="Tritt A."/>
            <person name="Larsen D."/>
            <person name="Krusor M."/>
            <person name="Yao A.I."/>
            <person name="Wu D."/>
            <person name="Madern D."/>
            <person name="Eisen J.A."/>
            <person name="Darling A.E."/>
            <person name="Facciotti M.T."/>
        </authorList>
    </citation>
    <scope>NUCLEOTIDE SEQUENCE [LARGE SCALE GENOMIC DNA]</scope>
    <source>
        <strain evidence="4 5">DSM 10524</strain>
    </source>
</reference>
<keyword evidence="2" id="KW-1133">Transmembrane helix</keyword>
<dbReference type="Pfam" id="PF03779">
    <property type="entry name" value="SPW"/>
    <property type="match status" value="1"/>
</dbReference>
<feature type="transmembrane region" description="Helical" evidence="2">
    <location>
        <begin position="81"/>
        <end position="101"/>
    </location>
</feature>
<evidence type="ECO:0000256" key="2">
    <source>
        <dbReference type="SAM" id="Phobius"/>
    </source>
</evidence>
<feature type="transmembrane region" description="Helical" evidence="2">
    <location>
        <begin position="113"/>
        <end position="131"/>
    </location>
</feature>
<feature type="transmembrane region" description="Helical" evidence="2">
    <location>
        <begin position="56"/>
        <end position="75"/>
    </location>
</feature>
<organism evidence="4 5">
    <name type="scientific">Natronococcus amylolyticus DSM 10524</name>
    <dbReference type="NCBI Taxonomy" id="1227497"/>
    <lineage>
        <taxon>Archaea</taxon>
        <taxon>Methanobacteriati</taxon>
        <taxon>Methanobacteriota</taxon>
        <taxon>Stenosarchaea group</taxon>
        <taxon>Halobacteria</taxon>
        <taxon>Halobacteriales</taxon>
        <taxon>Natrialbaceae</taxon>
        <taxon>Natronococcus</taxon>
    </lineage>
</organism>